<gene>
    <name evidence="2" type="ORF">AVEN_235742_1</name>
</gene>
<reference evidence="2 3" key="1">
    <citation type="journal article" date="2019" name="Sci. Rep.">
        <title>Orb-weaving spider Araneus ventricosus genome elucidates the spidroin gene catalogue.</title>
        <authorList>
            <person name="Kono N."/>
            <person name="Nakamura H."/>
            <person name="Ohtoshi R."/>
            <person name="Moran D.A.P."/>
            <person name="Shinohara A."/>
            <person name="Yoshida Y."/>
            <person name="Fujiwara M."/>
            <person name="Mori M."/>
            <person name="Tomita M."/>
            <person name="Arakawa K."/>
        </authorList>
    </citation>
    <scope>NUCLEOTIDE SEQUENCE [LARGE SCALE GENOMIC DNA]</scope>
</reference>
<sequence>MDDITQEQVKVIDELKRATIDEVTPKMLEDVSLFYRFAKARDFNLAEAETMLKNHIAWRKGMQIDAILTDYEPPEVLDKYVPTTFLCFDKDESVVRINDAGRTDLKGMYIILKVYIFL</sequence>
<dbReference type="AlphaFoldDB" id="A0A4Y2TAU1"/>
<evidence type="ECO:0000313" key="3">
    <source>
        <dbReference type="Proteomes" id="UP000499080"/>
    </source>
</evidence>
<dbReference type="SMART" id="SM01100">
    <property type="entry name" value="CRAL_TRIO_N"/>
    <property type="match status" value="1"/>
</dbReference>
<organism evidence="2 3">
    <name type="scientific">Araneus ventricosus</name>
    <name type="common">Orbweaver spider</name>
    <name type="synonym">Epeira ventricosa</name>
    <dbReference type="NCBI Taxonomy" id="182803"/>
    <lineage>
        <taxon>Eukaryota</taxon>
        <taxon>Metazoa</taxon>
        <taxon>Ecdysozoa</taxon>
        <taxon>Arthropoda</taxon>
        <taxon>Chelicerata</taxon>
        <taxon>Arachnida</taxon>
        <taxon>Araneae</taxon>
        <taxon>Araneomorphae</taxon>
        <taxon>Entelegynae</taxon>
        <taxon>Araneoidea</taxon>
        <taxon>Araneidae</taxon>
        <taxon>Araneus</taxon>
    </lineage>
</organism>
<name>A0A4Y2TAU1_ARAVE</name>
<dbReference type="InterPro" id="IPR036273">
    <property type="entry name" value="CRAL/TRIO_N_dom_sf"/>
</dbReference>
<dbReference type="EMBL" id="BGPR01027112">
    <property type="protein sequence ID" value="GBN97351.1"/>
    <property type="molecule type" value="Genomic_DNA"/>
</dbReference>
<dbReference type="Proteomes" id="UP000499080">
    <property type="component" value="Unassembled WGS sequence"/>
</dbReference>
<dbReference type="InterPro" id="IPR051064">
    <property type="entry name" value="SEC14/CRAL-TRIO_domain"/>
</dbReference>
<dbReference type="PANTHER" id="PTHR23324:SF83">
    <property type="entry name" value="SEC14-LIKE PROTEIN 2"/>
    <property type="match status" value="1"/>
</dbReference>
<proteinExistence type="predicted"/>
<dbReference type="InterPro" id="IPR036865">
    <property type="entry name" value="CRAL-TRIO_dom_sf"/>
</dbReference>
<protein>
    <recommendedName>
        <fullName evidence="1">CRAL/TRIO N-terminal domain-containing protein</fullName>
    </recommendedName>
</protein>
<dbReference type="SUPFAM" id="SSF46938">
    <property type="entry name" value="CRAL/TRIO N-terminal domain"/>
    <property type="match status" value="1"/>
</dbReference>
<dbReference type="GO" id="GO:0005737">
    <property type="term" value="C:cytoplasm"/>
    <property type="evidence" value="ECO:0007669"/>
    <property type="project" value="TreeGrafter"/>
</dbReference>
<feature type="domain" description="CRAL/TRIO N-terminal" evidence="1">
    <location>
        <begin position="30"/>
        <end position="55"/>
    </location>
</feature>
<dbReference type="OrthoDB" id="6431318at2759"/>
<evidence type="ECO:0000259" key="1">
    <source>
        <dbReference type="SMART" id="SM01100"/>
    </source>
</evidence>
<comment type="caution">
    <text evidence="2">The sequence shown here is derived from an EMBL/GenBank/DDBJ whole genome shotgun (WGS) entry which is preliminary data.</text>
</comment>
<dbReference type="PANTHER" id="PTHR23324">
    <property type="entry name" value="SEC14 RELATED PROTEIN"/>
    <property type="match status" value="1"/>
</dbReference>
<dbReference type="InterPro" id="IPR011074">
    <property type="entry name" value="CRAL/TRIO_N_dom"/>
</dbReference>
<keyword evidence="3" id="KW-1185">Reference proteome</keyword>
<dbReference type="Gene3D" id="3.40.525.10">
    <property type="entry name" value="CRAL-TRIO lipid binding domain"/>
    <property type="match status" value="1"/>
</dbReference>
<accession>A0A4Y2TAU1</accession>
<evidence type="ECO:0000313" key="2">
    <source>
        <dbReference type="EMBL" id="GBN97351.1"/>
    </source>
</evidence>